<protein>
    <recommendedName>
        <fullName evidence="3">C2H2-type domain-containing protein</fullName>
    </recommendedName>
</protein>
<feature type="compositionally biased region" description="Basic and acidic residues" evidence="1">
    <location>
        <begin position="155"/>
        <end position="169"/>
    </location>
</feature>
<keyword evidence="2" id="KW-0472">Membrane</keyword>
<evidence type="ECO:0000259" key="3">
    <source>
        <dbReference type="PROSITE" id="PS00028"/>
    </source>
</evidence>
<comment type="caution">
    <text evidence="4">The sequence shown here is derived from an EMBL/GenBank/DDBJ whole genome shotgun (WGS) entry which is preliminary data.</text>
</comment>
<dbReference type="PROSITE" id="PS00028">
    <property type="entry name" value="ZINC_FINGER_C2H2_1"/>
    <property type="match status" value="1"/>
</dbReference>
<evidence type="ECO:0000256" key="1">
    <source>
        <dbReference type="SAM" id="MobiDB-lite"/>
    </source>
</evidence>
<keyword evidence="2" id="KW-1133">Transmembrane helix</keyword>
<feature type="compositionally biased region" description="Gly residues" evidence="1">
    <location>
        <begin position="116"/>
        <end position="127"/>
    </location>
</feature>
<evidence type="ECO:0000313" key="5">
    <source>
        <dbReference type="Proteomes" id="UP001596395"/>
    </source>
</evidence>
<proteinExistence type="predicted"/>
<feature type="region of interest" description="Disordered" evidence="1">
    <location>
        <begin position="25"/>
        <end position="238"/>
    </location>
</feature>
<name>A0ABD5VLB5_9EURY</name>
<dbReference type="Proteomes" id="UP001596395">
    <property type="component" value="Unassembled WGS sequence"/>
</dbReference>
<feature type="compositionally biased region" description="Low complexity" evidence="1">
    <location>
        <begin position="270"/>
        <end position="301"/>
    </location>
</feature>
<keyword evidence="5" id="KW-1185">Reference proteome</keyword>
<sequence>MPDGGRPASGKEECGSCGKLIEAGTTYCPHCGTHERDRGSDGGSGSDRGSSGGSSRRTATVSRRDDGGDGGSPSGSSSGGSSRSTSNFAGGKSGREGFDERRRNRDSGRNGDAGRGDSGGRSGGASGREGSARGRGDDGKRGRDDGRRGRGGGSQRDRDRSNDRGDRSGRSGGSNDRGDRSGRSSNSGGRGGRGGSQAAQNADSSGSSGRGGGTDRGGRDRSGSESPGSGGRRMPDDDEEFCAACGEIIDASASVCPSCGDEREVASASSSSAAAASESTGSSDTDSGGSAASASESSSSGRSGGGASSGSPSTSTSLNNPSVNGWRWKIGWQPKKIIVGLTILGAIVGAMLEYIGQFAFFGLVVGVLVWFWGRGEVNAKYMSLIQDFRDQTRSKVERETGGMSLSSAHTFIGGHGSSPIFIEPSKKYKASHLLFGDTSVVINRQYHYKMPPRDTTQGGKQQEVFYDQIANVQSEDFANYAELQISLSSGQTERIKGRDTSGINAVKRDLQQKMREARR</sequence>
<feature type="compositionally biased region" description="Basic and acidic residues" evidence="1">
    <location>
        <begin position="130"/>
        <end position="148"/>
    </location>
</feature>
<feature type="transmembrane region" description="Helical" evidence="2">
    <location>
        <begin position="358"/>
        <end position="373"/>
    </location>
</feature>
<feature type="compositionally biased region" description="Low complexity" evidence="1">
    <location>
        <begin position="74"/>
        <end position="84"/>
    </location>
</feature>
<evidence type="ECO:0000313" key="4">
    <source>
        <dbReference type="EMBL" id="MFC6955198.1"/>
    </source>
</evidence>
<dbReference type="InterPro" id="IPR013087">
    <property type="entry name" value="Znf_C2H2_type"/>
</dbReference>
<feature type="compositionally biased region" description="Basic and acidic residues" evidence="1">
    <location>
        <begin position="93"/>
        <end position="115"/>
    </location>
</feature>
<feature type="region of interest" description="Disordered" evidence="1">
    <location>
        <begin position="490"/>
        <end position="519"/>
    </location>
</feature>
<evidence type="ECO:0000256" key="2">
    <source>
        <dbReference type="SAM" id="Phobius"/>
    </source>
</evidence>
<dbReference type="EMBL" id="JBHSXN010000005">
    <property type="protein sequence ID" value="MFC6955198.1"/>
    <property type="molecule type" value="Genomic_DNA"/>
</dbReference>
<reference evidence="4 5" key="1">
    <citation type="journal article" date="2019" name="Int. J. Syst. Evol. Microbiol.">
        <title>The Global Catalogue of Microorganisms (GCM) 10K type strain sequencing project: providing services to taxonomists for standard genome sequencing and annotation.</title>
        <authorList>
            <consortium name="The Broad Institute Genomics Platform"/>
            <consortium name="The Broad Institute Genome Sequencing Center for Infectious Disease"/>
            <person name="Wu L."/>
            <person name="Ma J."/>
        </authorList>
    </citation>
    <scope>NUCLEOTIDE SEQUENCE [LARGE SCALE GENOMIC DNA]</scope>
    <source>
        <strain evidence="4 5">GX26</strain>
    </source>
</reference>
<accession>A0ABD5VLB5</accession>
<keyword evidence="2" id="KW-0812">Transmembrane</keyword>
<feature type="compositionally biased region" description="Basic and acidic residues" evidence="1">
    <location>
        <begin position="506"/>
        <end position="519"/>
    </location>
</feature>
<dbReference type="AlphaFoldDB" id="A0ABD5VLB5"/>
<feature type="compositionally biased region" description="Gly residues" evidence="1">
    <location>
        <begin position="41"/>
        <end position="52"/>
    </location>
</feature>
<gene>
    <name evidence="4" type="ORF">ACFQGB_20240</name>
</gene>
<organism evidence="4 5">
    <name type="scientific">Halorubellus litoreus</name>
    <dbReference type="NCBI Taxonomy" id="755308"/>
    <lineage>
        <taxon>Archaea</taxon>
        <taxon>Methanobacteriati</taxon>
        <taxon>Methanobacteriota</taxon>
        <taxon>Stenosarchaea group</taxon>
        <taxon>Halobacteria</taxon>
        <taxon>Halobacteriales</taxon>
        <taxon>Halorubellaceae</taxon>
        <taxon>Halorubellus</taxon>
    </lineage>
</organism>
<feature type="region of interest" description="Disordered" evidence="1">
    <location>
        <begin position="270"/>
        <end position="320"/>
    </location>
</feature>
<dbReference type="RefSeq" id="WP_336352134.1">
    <property type="nucleotide sequence ID" value="NZ_JAZAQL010000005.1"/>
</dbReference>
<feature type="domain" description="C2H2-type" evidence="3">
    <location>
        <begin position="14"/>
        <end position="34"/>
    </location>
</feature>